<sequence length="230" mass="24526">MFSHLKDPVHTLTCWHRSAVSGCRGSGEGGRTGHPAQLAAQLWPWLNSPPPTPSACAHSVGRLHTYMTGEGWKRGMMGEGSPNSPNTSPLTHSPDVSWLTLPGTHATQPGPQPLLYLSIHPGRAGLARAHAPSKHTLWQGFSRTPGEDGDHGDVTSKRICGKTDVCSDITSKVLAPRGSQQVSQGPSATGRYHNPNHLNIMCVSGSVPRSPCLVFSVYVGDTEIRLPKAP</sequence>
<reference evidence="1 2" key="1">
    <citation type="submission" date="2020-03" db="EMBL/GenBank/DDBJ databases">
        <title>Dissostichus mawsoni Genome sequencing and assembly.</title>
        <authorList>
            <person name="Park H."/>
        </authorList>
    </citation>
    <scope>NUCLEOTIDE SEQUENCE [LARGE SCALE GENOMIC DNA]</scope>
    <source>
        <strain evidence="1">DM0001</strain>
        <tissue evidence="1">Muscle</tissue>
    </source>
</reference>
<keyword evidence="2" id="KW-1185">Reference proteome</keyword>
<name>A0A7J5XGQ1_DISMA</name>
<dbReference type="EMBL" id="JAAKFY010000025">
    <property type="protein sequence ID" value="KAF3835789.1"/>
    <property type="molecule type" value="Genomic_DNA"/>
</dbReference>
<accession>A0A7J5XGQ1</accession>
<organism evidence="1 2">
    <name type="scientific">Dissostichus mawsoni</name>
    <name type="common">Antarctic cod</name>
    <dbReference type="NCBI Taxonomy" id="36200"/>
    <lineage>
        <taxon>Eukaryota</taxon>
        <taxon>Metazoa</taxon>
        <taxon>Chordata</taxon>
        <taxon>Craniata</taxon>
        <taxon>Vertebrata</taxon>
        <taxon>Euteleostomi</taxon>
        <taxon>Actinopterygii</taxon>
        <taxon>Neopterygii</taxon>
        <taxon>Teleostei</taxon>
        <taxon>Neoteleostei</taxon>
        <taxon>Acanthomorphata</taxon>
        <taxon>Eupercaria</taxon>
        <taxon>Perciformes</taxon>
        <taxon>Notothenioidei</taxon>
        <taxon>Nototheniidae</taxon>
        <taxon>Dissostichus</taxon>
    </lineage>
</organism>
<gene>
    <name evidence="1" type="ORF">F7725_028347</name>
</gene>
<evidence type="ECO:0000313" key="2">
    <source>
        <dbReference type="Proteomes" id="UP000518266"/>
    </source>
</evidence>
<dbReference type="Proteomes" id="UP000518266">
    <property type="component" value="Unassembled WGS sequence"/>
</dbReference>
<comment type="caution">
    <text evidence="1">The sequence shown here is derived from an EMBL/GenBank/DDBJ whole genome shotgun (WGS) entry which is preliminary data.</text>
</comment>
<proteinExistence type="predicted"/>
<protein>
    <submittedName>
        <fullName evidence="1">Uncharacterized protein</fullName>
    </submittedName>
</protein>
<evidence type="ECO:0000313" key="1">
    <source>
        <dbReference type="EMBL" id="KAF3835789.1"/>
    </source>
</evidence>
<dbReference type="AlphaFoldDB" id="A0A7J5XGQ1"/>